<dbReference type="Proteomes" id="UP000223071">
    <property type="component" value="Unassembled WGS sequence"/>
</dbReference>
<gene>
    <name evidence="2" type="ORF">A9A59_0496</name>
</gene>
<dbReference type="InterPro" id="IPR051805">
    <property type="entry name" value="Dehydratase_Activator_Redct"/>
</dbReference>
<dbReference type="PANTHER" id="PTHR32329">
    <property type="entry name" value="BIFUNCTIONAL PROTEIN [INCLUDES 2-HYDROXYACYL-COA DEHYDRATASE (N-TER) AND ITS ACTIVATOR DOMAIN (C_TERM)-RELATED"/>
    <property type="match status" value="1"/>
</dbReference>
<name>A0A2A9HDS7_TEPT2</name>
<reference evidence="2 3" key="1">
    <citation type="submission" date="2017-09" db="EMBL/GenBank/DDBJ databases">
        <title>Sequencing the genomes of two abundant thermophiles in Great Basin hot springs: Thermocrinis jamiesonii and novel Chloroflexi Thermoflexus hugenholtzii.</title>
        <authorList>
            <person name="Hedlund B."/>
        </authorList>
    </citation>
    <scope>NUCLEOTIDE SEQUENCE [LARGE SCALE GENOMIC DNA]</scope>
    <source>
        <strain evidence="2 3">G233</strain>
    </source>
</reference>
<sequence length="537" mass="60498">MQQQFISEDDILEKTRAYEAELREALGVPAREVRHFRRPVERPFTREERDRVTILFGGLTRTHDDLIGAAAEGLGYRVRPLPVPDNAAMALGKEYGNRGQCNPTYYTVGNLVKYLLELRAAGETDIEDRYVFLTAGACGPCRFGMYESEYRKALTEAGFPNFRVLIFQQTGGLEENGLLGAGPKHDGLVLDTSFYLAILRAIIASDIVNTMAHRIRPYEVEPGATDAVLHWAREHLGETFRNGRSLWLALRRIRSRFNEIEVDFLRVRPKVKITGEFWAQTTEGDGSYHLQRWLVAEGAEVVAEPVGTWIDYILWSAFSRTKESIGIRQGARRRLLALWIALCAYKSFYNFYRSALTFRTDPLVSQKQLAEYAGDYYNVRIGGGEGHMEVGKHFHAVLHRKAHMVTSIKPFGCMPSTQSDGVQSKVVSELADSVFIPIETSGDSEVNVKSRVQMKLFEAKQKAREELQRALDEYGVTLEEVQAYVERHPKFRRPMVKLPHDYVGTAPNFVAAVAKAMGRRRRKTEALPAGSGAAAAS</sequence>
<protein>
    <submittedName>
        <fullName evidence="2">Putative nucleotide-binding protein (Sugar kinase/HSP70/actin superfamily)</fullName>
    </submittedName>
</protein>
<accession>A0A2A9HDS7</accession>
<organism evidence="2 3">
    <name type="scientific">Tepidiforma thermophila (strain KCTC 52669 / CGMCC 1.13589 / G233)</name>
    <dbReference type="NCBI Taxonomy" id="2761530"/>
    <lineage>
        <taxon>Bacteria</taxon>
        <taxon>Bacillati</taxon>
        <taxon>Chloroflexota</taxon>
        <taxon>Tepidiformia</taxon>
        <taxon>Tepidiformales</taxon>
        <taxon>Tepidiformaceae</taxon>
        <taxon>Tepidiforma</taxon>
    </lineage>
</organism>
<feature type="coiled-coil region" evidence="1">
    <location>
        <begin position="453"/>
        <end position="480"/>
    </location>
</feature>
<keyword evidence="2" id="KW-0808">Transferase</keyword>
<evidence type="ECO:0000313" key="3">
    <source>
        <dbReference type="Proteomes" id="UP000223071"/>
    </source>
</evidence>
<dbReference type="PANTHER" id="PTHR32329:SF2">
    <property type="entry name" value="BIFUNCTIONAL PROTEIN [INCLUDES 2-HYDROXYACYL-COA DEHYDRATASE (N-TER) AND ITS ACTIVATOR DOMAIN (C_TERM)"/>
    <property type="match status" value="1"/>
</dbReference>
<dbReference type="EMBL" id="PDJQ01000001">
    <property type="protein sequence ID" value="PFG73301.1"/>
    <property type="molecule type" value="Genomic_DNA"/>
</dbReference>
<keyword evidence="3" id="KW-1185">Reference proteome</keyword>
<evidence type="ECO:0000313" key="2">
    <source>
        <dbReference type="EMBL" id="PFG73301.1"/>
    </source>
</evidence>
<comment type="caution">
    <text evidence="2">The sequence shown here is derived from an EMBL/GenBank/DDBJ whole genome shotgun (WGS) entry which is preliminary data.</text>
</comment>
<keyword evidence="1" id="KW-0175">Coiled coil</keyword>
<dbReference type="GO" id="GO:0016301">
    <property type="term" value="F:kinase activity"/>
    <property type="evidence" value="ECO:0007669"/>
    <property type="project" value="UniProtKB-KW"/>
</dbReference>
<evidence type="ECO:0000256" key="1">
    <source>
        <dbReference type="SAM" id="Coils"/>
    </source>
</evidence>
<dbReference type="AlphaFoldDB" id="A0A2A9HDS7"/>
<proteinExistence type="predicted"/>
<keyword evidence="2" id="KW-0418">Kinase</keyword>
<dbReference type="RefSeq" id="WP_165772447.1">
    <property type="nucleotide sequence ID" value="NZ_PDJQ01000001.1"/>
</dbReference>